<evidence type="ECO:0000313" key="2">
    <source>
        <dbReference type="Proteomes" id="UP001140453"/>
    </source>
</evidence>
<comment type="caution">
    <text evidence="1">The sequence shown here is derived from an EMBL/GenBank/DDBJ whole genome shotgun (WGS) entry which is preliminary data.</text>
</comment>
<dbReference type="EMBL" id="JAPEVB010000004">
    <property type="protein sequence ID" value="KAJ4389070.1"/>
    <property type="molecule type" value="Genomic_DNA"/>
</dbReference>
<sequence length="211" mass="23147">MSSPSSTTRFAPLSDAALRAFCNGIRFTRLIGATMDADLMAKLQNLSAAARVSGGPAPPEKELVRDPENELEVEMGLGSELVADRSMFPTPSCLSAFIRKALNDANEAFKAQFPHCRFHLLSNQTYGTIRRKPQGERKAYFMIVLVTNGNEFSWVEGCTMAYMYRHVLTGRLGMPSDQVPQMLVFQEGPDCTFDDSPVDGSGPEVASNEGR</sequence>
<keyword evidence="2" id="KW-1185">Reference proteome</keyword>
<evidence type="ECO:0000313" key="1">
    <source>
        <dbReference type="EMBL" id="KAJ4389070.1"/>
    </source>
</evidence>
<organism evidence="1 2">
    <name type="scientific">Gnomoniopsis smithogilvyi</name>
    <dbReference type="NCBI Taxonomy" id="1191159"/>
    <lineage>
        <taxon>Eukaryota</taxon>
        <taxon>Fungi</taxon>
        <taxon>Dikarya</taxon>
        <taxon>Ascomycota</taxon>
        <taxon>Pezizomycotina</taxon>
        <taxon>Sordariomycetes</taxon>
        <taxon>Sordariomycetidae</taxon>
        <taxon>Diaporthales</taxon>
        <taxon>Gnomoniaceae</taxon>
        <taxon>Gnomoniopsis</taxon>
    </lineage>
</organism>
<gene>
    <name evidence="1" type="ORF">N0V93_006532</name>
</gene>
<protein>
    <submittedName>
        <fullName evidence="1">Uncharacterized protein</fullName>
    </submittedName>
</protein>
<name>A0A9W8YS28_9PEZI</name>
<proteinExistence type="predicted"/>
<accession>A0A9W8YS28</accession>
<reference evidence="1" key="1">
    <citation type="submission" date="2022-10" db="EMBL/GenBank/DDBJ databases">
        <title>Tapping the CABI collections for fungal endophytes: first genome assemblies for Collariella, Neodidymelliopsis, Ascochyta clinopodiicola, Didymella pomorum, Didymosphaeria variabile, Neocosmospora piperis and Neocucurbitaria cava.</title>
        <authorList>
            <person name="Hill R."/>
        </authorList>
    </citation>
    <scope>NUCLEOTIDE SEQUENCE</scope>
    <source>
        <strain evidence="1">IMI 355082</strain>
    </source>
</reference>
<dbReference type="AlphaFoldDB" id="A0A9W8YS28"/>
<dbReference type="Proteomes" id="UP001140453">
    <property type="component" value="Unassembled WGS sequence"/>
</dbReference>